<proteinExistence type="predicted"/>
<reference evidence="1" key="1">
    <citation type="submission" date="2018-05" db="EMBL/GenBank/DDBJ databases">
        <authorList>
            <person name="Lanie J.A."/>
            <person name="Ng W.-L."/>
            <person name="Kazmierczak K.M."/>
            <person name="Andrzejewski T.M."/>
            <person name="Davidsen T.M."/>
            <person name="Wayne K.J."/>
            <person name="Tettelin H."/>
            <person name="Glass J.I."/>
            <person name="Rusch D."/>
            <person name="Podicherti R."/>
            <person name="Tsui H.-C.T."/>
            <person name="Winkler M.E."/>
        </authorList>
    </citation>
    <scope>NUCLEOTIDE SEQUENCE</scope>
</reference>
<dbReference type="AlphaFoldDB" id="A0A382SHT9"/>
<sequence length="57" mass="6918">MIHWGEENKPLPDEWKKDFKWATKVDGRLSDGTYKHLTKLEMEMCNKLYKYYGSVYD</sequence>
<protein>
    <submittedName>
        <fullName evidence="1">Uncharacterized protein</fullName>
    </submittedName>
</protein>
<dbReference type="EMBL" id="UINC01128605">
    <property type="protein sequence ID" value="SVD08471.1"/>
    <property type="molecule type" value="Genomic_DNA"/>
</dbReference>
<name>A0A382SHT9_9ZZZZ</name>
<accession>A0A382SHT9</accession>
<organism evidence="1">
    <name type="scientific">marine metagenome</name>
    <dbReference type="NCBI Taxonomy" id="408172"/>
    <lineage>
        <taxon>unclassified sequences</taxon>
        <taxon>metagenomes</taxon>
        <taxon>ecological metagenomes</taxon>
    </lineage>
</organism>
<evidence type="ECO:0000313" key="1">
    <source>
        <dbReference type="EMBL" id="SVD08471.1"/>
    </source>
</evidence>
<gene>
    <name evidence="1" type="ORF">METZ01_LOCUS361325</name>
</gene>